<organism evidence="2 3">
    <name type="scientific">Diceros bicornis minor</name>
    <name type="common">South-central black rhinoceros</name>
    <dbReference type="NCBI Taxonomy" id="77932"/>
    <lineage>
        <taxon>Eukaryota</taxon>
        <taxon>Metazoa</taxon>
        <taxon>Chordata</taxon>
        <taxon>Craniata</taxon>
        <taxon>Vertebrata</taxon>
        <taxon>Euteleostomi</taxon>
        <taxon>Mammalia</taxon>
        <taxon>Eutheria</taxon>
        <taxon>Laurasiatheria</taxon>
        <taxon>Perissodactyla</taxon>
        <taxon>Rhinocerotidae</taxon>
        <taxon>Diceros</taxon>
    </lineage>
</organism>
<gene>
    <name evidence="2" type="ORF">HPG69_014280</name>
</gene>
<feature type="compositionally biased region" description="Low complexity" evidence="1">
    <location>
        <begin position="15"/>
        <end position="26"/>
    </location>
</feature>
<evidence type="ECO:0000313" key="2">
    <source>
        <dbReference type="EMBL" id="KAF5919915.1"/>
    </source>
</evidence>
<evidence type="ECO:0000256" key="1">
    <source>
        <dbReference type="SAM" id="MobiDB-lite"/>
    </source>
</evidence>
<protein>
    <submittedName>
        <fullName evidence="2">Uncharacterized protein</fullName>
    </submittedName>
</protein>
<feature type="compositionally biased region" description="Basic and acidic residues" evidence="1">
    <location>
        <begin position="108"/>
        <end position="118"/>
    </location>
</feature>
<dbReference type="Proteomes" id="UP000551758">
    <property type="component" value="Unassembled WGS sequence"/>
</dbReference>
<reference evidence="2 3" key="1">
    <citation type="journal article" date="2020" name="Mol. Biol. Evol.">
        <title>Interspecific Gene Flow and the Evolution of Specialization in Black and White Rhinoceros.</title>
        <authorList>
            <person name="Moodley Y."/>
            <person name="Westbury M.V."/>
            <person name="Russo I.M."/>
            <person name="Gopalakrishnan S."/>
            <person name="Rakotoarivelo A."/>
            <person name="Olsen R.A."/>
            <person name="Prost S."/>
            <person name="Tunstall T."/>
            <person name="Ryder O.A."/>
            <person name="Dalen L."/>
            <person name="Bruford M.W."/>
        </authorList>
    </citation>
    <scope>NUCLEOTIDE SEQUENCE [LARGE SCALE GENOMIC DNA]</scope>
    <source>
        <strain evidence="2">SBR-YM</strain>
        <tissue evidence="2">Skin</tissue>
    </source>
</reference>
<dbReference type="AlphaFoldDB" id="A0A7J7EVT6"/>
<comment type="caution">
    <text evidence="2">The sequence shown here is derived from an EMBL/GenBank/DDBJ whole genome shotgun (WGS) entry which is preliminary data.</text>
</comment>
<feature type="compositionally biased region" description="Basic and acidic residues" evidence="1">
    <location>
        <begin position="74"/>
        <end position="85"/>
    </location>
</feature>
<name>A0A7J7EVT6_DICBM</name>
<keyword evidence="3" id="KW-1185">Reference proteome</keyword>
<accession>A0A7J7EVT6</accession>
<feature type="region of interest" description="Disordered" evidence="1">
    <location>
        <begin position="1"/>
        <end position="171"/>
    </location>
</feature>
<sequence>MSEVAASWVGPGSKAAWGGPAGPLGLVRGEERRGPKPSRLQCPGSGSAPSERLPNSREAADPGCPIKPTQPGEQEMKKQSERLGERAGATGAGPSTSIARSRGAAACEPRRPAGEGHARGGPVTSPGPGSQSPHSSPSPRAGIWEYPSRGSPQPRGARSPRRRQSPDWRLRAAPEAQTFLLGGKMAGLGKQRKLGPGPESGVCGSQVRAGSFVGVARRLCRPARSPLGEKQSTTPGASDARAPTCGPAAPGPAWFGAEAWAGTFMTLRCSLLSATLRVHLLSPRNPVLPSPDWLALGRRRVGRFVPSPRQALSPSPPPPPHILYPENRPRPGAVTGTALPRRWCAAAARAARG</sequence>
<evidence type="ECO:0000313" key="3">
    <source>
        <dbReference type="Proteomes" id="UP000551758"/>
    </source>
</evidence>
<feature type="region of interest" description="Disordered" evidence="1">
    <location>
        <begin position="306"/>
        <end position="331"/>
    </location>
</feature>
<dbReference type="EMBL" id="JACDTQ010002174">
    <property type="protein sequence ID" value="KAF5919915.1"/>
    <property type="molecule type" value="Genomic_DNA"/>
</dbReference>
<feature type="compositionally biased region" description="Low complexity" evidence="1">
    <location>
        <begin position="126"/>
        <end position="139"/>
    </location>
</feature>
<proteinExistence type="predicted"/>
<feature type="region of interest" description="Disordered" evidence="1">
    <location>
        <begin position="223"/>
        <end position="245"/>
    </location>
</feature>